<dbReference type="SUPFAM" id="SSF56112">
    <property type="entry name" value="Protein kinase-like (PK-like)"/>
    <property type="match status" value="1"/>
</dbReference>
<dbReference type="PROSITE" id="PS50011">
    <property type="entry name" value="PROTEIN_KINASE_DOM"/>
    <property type="match status" value="1"/>
</dbReference>
<evidence type="ECO:0000313" key="3">
    <source>
        <dbReference type="Proteomes" id="UP001649381"/>
    </source>
</evidence>
<accession>A0ABS9H472</accession>
<dbReference type="InterPro" id="IPR011009">
    <property type="entry name" value="Kinase-like_dom_sf"/>
</dbReference>
<reference evidence="2 3" key="1">
    <citation type="submission" date="2022-01" db="EMBL/GenBank/DDBJ databases">
        <title>Alkalihalobacillus sp. EGI L200015, a novel bacterium isolated from a salt lake sediment.</title>
        <authorList>
            <person name="Gao L."/>
            <person name="Fang B.-Z."/>
            <person name="Li W.-J."/>
        </authorList>
    </citation>
    <scope>NUCLEOTIDE SEQUENCE [LARGE SCALE GENOMIC DNA]</scope>
    <source>
        <strain evidence="2 3">KCTC 12718</strain>
    </source>
</reference>
<protein>
    <submittedName>
        <fullName evidence="2">Protein kinase family protein</fullName>
    </submittedName>
</protein>
<name>A0ABS9H472_9BACL</name>
<keyword evidence="2" id="KW-0418">Kinase</keyword>
<gene>
    <name evidence="2" type="ORF">L2716_12940</name>
</gene>
<evidence type="ECO:0000259" key="1">
    <source>
        <dbReference type="PROSITE" id="PS50011"/>
    </source>
</evidence>
<dbReference type="PANTHER" id="PTHR37171:SF1">
    <property type="entry name" value="SERINE_THREONINE-PROTEIN KINASE YRZF-RELATED"/>
    <property type="match status" value="1"/>
</dbReference>
<dbReference type="GO" id="GO:0016301">
    <property type="term" value="F:kinase activity"/>
    <property type="evidence" value="ECO:0007669"/>
    <property type="project" value="UniProtKB-KW"/>
</dbReference>
<dbReference type="InterPro" id="IPR052396">
    <property type="entry name" value="Meiotic_Drive_Suppr_Kinase"/>
</dbReference>
<keyword evidence="2" id="KW-0808">Transferase</keyword>
<dbReference type="EMBL" id="JAKIJS010000001">
    <property type="protein sequence ID" value="MCF6138637.1"/>
    <property type="molecule type" value="Genomic_DNA"/>
</dbReference>
<dbReference type="RefSeq" id="WP_236335950.1">
    <property type="nucleotide sequence ID" value="NZ_JAKIJS010000001.1"/>
</dbReference>
<feature type="domain" description="Protein kinase" evidence="1">
    <location>
        <begin position="23"/>
        <end position="206"/>
    </location>
</feature>
<dbReference type="Gene3D" id="1.10.510.10">
    <property type="entry name" value="Transferase(Phosphotransferase) domain 1"/>
    <property type="match status" value="1"/>
</dbReference>
<evidence type="ECO:0000313" key="2">
    <source>
        <dbReference type="EMBL" id="MCF6138637.1"/>
    </source>
</evidence>
<dbReference type="Proteomes" id="UP001649381">
    <property type="component" value="Unassembled WGS sequence"/>
</dbReference>
<keyword evidence="3" id="KW-1185">Reference proteome</keyword>
<dbReference type="PANTHER" id="PTHR37171">
    <property type="entry name" value="SERINE/THREONINE-PROTEIN KINASE YRZF-RELATED"/>
    <property type="match status" value="1"/>
</dbReference>
<proteinExistence type="predicted"/>
<dbReference type="InterPro" id="IPR000719">
    <property type="entry name" value="Prot_kinase_dom"/>
</dbReference>
<comment type="caution">
    <text evidence="2">The sequence shown here is derived from an EMBL/GenBank/DDBJ whole genome shotgun (WGS) entry which is preliminary data.</text>
</comment>
<organism evidence="2 3">
    <name type="scientific">Pseudalkalibacillus berkeleyi</name>
    <dbReference type="NCBI Taxonomy" id="1069813"/>
    <lineage>
        <taxon>Bacteria</taxon>
        <taxon>Bacillati</taxon>
        <taxon>Bacillota</taxon>
        <taxon>Bacilli</taxon>
        <taxon>Bacillales</taxon>
        <taxon>Fictibacillaceae</taxon>
        <taxon>Pseudalkalibacillus</taxon>
    </lineage>
</organism>
<sequence length="206" mass="24311">MHPTTQQLTDQVSIQSNQLIQKPESYTLIGKGRSAFVFKDEQTGYAIKIFFTEFEHLAKQEADIYTKLEGSPYYPEVYEVGHNYIVMEYIEGHTFYDCLHKGIRITKEMIDEVDKALAYARSKGLNPSDIHLQNLILTHEGTIKVIDVVRFKQVKACTQWDDLKFAHERFYERKYFMKKVPRTIIELVKLYYKKIVLPFRTLRSNK</sequence>